<evidence type="ECO:0000313" key="1">
    <source>
        <dbReference type="EMBL" id="GAM37128.1"/>
    </source>
</evidence>
<accession>A0A6V8H8W0</accession>
<dbReference type="Proteomes" id="UP000053095">
    <property type="component" value="Unassembled WGS sequence"/>
</dbReference>
<reference evidence="2" key="1">
    <citation type="journal article" date="2015" name="Genome Announc.">
        <title>Draft genome sequence of Talaromyces cellulolyticus strain Y-94, a source of lignocellulosic biomass-degrading enzymes.</title>
        <authorList>
            <person name="Fujii T."/>
            <person name="Koike H."/>
            <person name="Sawayama S."/>
            <person name="Yano S."/>
            <person name="Inoue H."/>
        </authorList>
    </citation>
    <scope>NUCLEOTIDE SEQUENCE [LARGE SCALE GENOMIC DNA]</scope>
    <source>
        <strain evidence="2">Y-94</strain>
    </source>
</reference>
<protein>
    <submittedName>
        <fullName evidence="1">Uncharacterized protein</fullName>
    </submittedName>
</protein>
<keyword evidence="2" id="KW-1185">Reference proteome</keyword>
<gene>
    <name evidence="1" type="ORF">TCE0_022r06777</name>
</gene>
<name>A0A6V8H8W0_TALPI</name>
<evidence type="ECO:0000313" key="2">
    <source>
        <dbReference type="Proteomes" id="UP000053095"/>
    </source>
</evidence>
<dbReference type="EMBL" id="DF933818">
    <property type="protein sequence ID" value="GAM37128.1"/>
    <property type="molecule type" value="Genomic_DNA"/>
</dbReference>
<comment type="caution">
    <text evidence="1">The sequence shown here is derived from an EMBL/GenBank/DDBJ whole genome shotgun (WGS) entry which is preliminary data.</text>
</comment>
<organism evidence="1 2">
    <name type="scientific">Talaromyces pinophilus</name>
    <name type="common">Penicillium pinophilum</name>
    <dbReference type="NCBI Taxonomy" id="128442"/>
    <lineage>
        <taxon>Eukaryota</taxon>
        <taxon>Fungi</taxon>
        <taxon>Dikarya</taxon>
        <taxon>Ascomycota</taxon>
        <taxon>Pezizomycotina</taxon>
        <taxon>Eurotiomycetes</taxon>
        <taxon>Eurotiomycetidae</taxon>
        <taxon>Eurotiales</taxon>
        <taxon>Trichocomaceae</taxon>
        <taxon>Talaromyces</taxon>
        <taxon>Talaromyces sect. Talaromyces</taxon>
    </lineage>
</organism>
<proteinExistence type="predicted"/>
<dbReference type="AlphaFoldDB" id="A0A6V8H8W0"/>
<sequence length="209" mass="24502">MSEQKLKIPKRRRLLQKKPNDRDCDENDVNVWNCNLFLLYLQLTESPQNAYLCDTEGYALDNLHYYKIRIPDGREIQTRPRLNNYVDLVIGPAGSSDRFFLREESWRTEAVTEVHLKKVNYEVDYYLDPNERTGIVFAMWQDFGAQDNHFVIRGRRVGGRNFIGYLNEGERYDFSLGTYDTDTSLNTIALSRSSDLTFEVEFVCVSEKV</sequence>